<organism evidence="2 3">
    <name type="scientific">Arachis duranensis</name>
    <name type="common">Wild peanut</name>
    <dbReference type="NCBI Taxonomy" id="130453"/>
    <lineage>
        <taxon>Eukaryota</taxon>
        <taxon>Viridiplantae</taxon>
        <taxon>Streptophyta</taxon>
        <taxon>Embryophyta</taxon>
        <taxon>Tracheophyta</taxon>
        <taxon>Spermatophyta</taxon>
        <taxon>Magnoliopsida</taxon>
        <taxon>eudicotyledons</taxon>
        <taxon>Gunneridae</taxon>
        <taxon>Pentapetalae</taxon>
        <taxon>rosids</taxon>
        <taxon>fabids</taxon>
        <taxon>Fabales</taxon>
        <taxon>Fabaceae</taxon>
        <taxon>Papilionoideae</taxon>
        <taxon>50 kb inversion clade</taxon>
        <taxon>dalbergioids sensu lato</taxon>
        <taxon>Dalbergieae</taxon>
        <taxon>Pterocarpus clade</taxon>
        <taxon>Arachis</taxon>
    </lineage>
</organism>
<dbReference type="PANTHER" id="PTHR33067">
    <property type="entry name" value="RNA-DIRECTED DNA POLYMERASE-RELATED"/>
    <property type="match status" value="1"/>
</dbReference>
<dbReference type="InterPro" id="IPR021109">
    <property type="entry name" value="Peptidase_aspartic_dom_sf"/>
</dbReference>
<protein>
    <submittedName>
        <fullName evidence="3">Uncharacterized protein LOC107461294</fullName>
    </submittedName>
</protein>
<reference evidence="3" key="2">
    <citation type="submission" date="2025-08" db="UniProtKB">
        <authorList>
            <consortium name="RefSeq"/>
        </authorList>
    </citation>
    <scope>IDENTIFICATION</scope>
    <source>
        <tissue evidence="3">Whole plant</tissue>
    </source>
</reference>
<reference evidence="2" key="1">
    <citation type="journal article" date="2016" name="Nat. Genet.">
        <title>The genome sequences of Arachis duranensis and Arachis ipaensis, the diploid ancestors of cultivated peanut.</title>
        <authorList>
            <person name="Bertioli D.J."/>
            <person name="Cannon S.B."/>
            <person name="Froenicke L."/>
            <person name="Huang G."/>
            <person name="Farmer A.D."/>
            <person name="Cannon E.K."/>
            <person name="Liu X."/>
            <person name="Gao D."/>
            <person name="Clevenger J."/>
            <person name="Dash S."/>
            <person name="Ren L."/>
            <person name="Moretzsohn M.C."/>
            <person name="Shirasawa K."/>
            <person name="Huang W."/>
            <person name="Vidigal B."/>
            <person name="Abernathy B."/>
            <person name="Chu Y."/>
            <person name="Niederhuth C.E."/>
            <person name="Umale P."/>
            <person name="Araujo A.C."/>
            <person name="Kozik A."/>
            <person name="Kim K.D."/>
            <person name="Burow M.D."/>
            <person name="Varshney R.K."/>
            <person name="Wang X."/>
            <person name="Zhang X."/>
            <person name="Barkley N."/>
            <person name="Guimaraes P.M."/>
            <person name="Isobe S."/>
            <person name="Guo B."/>
            <person name="Liao B."/>
            <person name="Stalker H.T."/>
            <person name="Schmitz R.J."/>
            <person name="Scheffler B.E."/>
            <person name="Leal-Bertioli S.C."/>
            <person name="Xun X."/>
            <person name="Jackson S.A."/>
            <person name="Michelmore R."/>
            <person name="Ozias-Akins P."/>
        </authorList>
    </citation>
    <scope>NUCLEOTIDE SEQUENCE [LARGE SCALE GENOMIC DNA]</scope>
    <source>
        <strain evidence="2">cv. V14167</strain>
    </source>
</reference>
<proteinExistence type="predicted"/>
<evidence type="ECO:0000256" key="1">
    <source>
        <dbReference type="SAM" id="MobiDB-lite"/>
    </source>
</evidence>
<dbReference type="Proteomes" id="UP000515211">
    <property type="component" value="Chromosome 8"/>
</dbReference>
<dbReference type="RefSeq" id="XP_015935263.1">
    <property type="nucleotide sequence ID" value="XM_016079777.1"/>
</dbReference>
<evidence type="ECO:0000313" key="2">
    <source>
        <dbReference type="Proteomes" id="UP000515211"/>
    </source>
</evidence>
<dbReference type="KEGG" id="adu:107461294"/>
<accession>A0A6P4BUD5</accession>
<name>A0A6P4BUD5_ARADU</name>
<dbReference type="AlphaFoldDB" id="A0A6P4BUD5"/>
<dbReference type="Gene3D" id="2.40.70.10">
    <property type="entry name" value="Acid Proteases"/>
    <property type="match status" value="1"/>
</dbReference>
<dbReference type="CDD" id="cd00303">
    <property type="entry name" value="retropepsin_like"/>
    <property type="match status" value="1"/>
</dbReference>
<dbReference type="GeneID" id="107461294"/>
<dbReference type="PANTHER" id="PTHR33067:SF31">
    <property type="entry name" value="RNA-DIRECTED DNA POLYMERASE"/>
    <property type="match status" value="1"/>
</dbReference>
<evidence type="ECO:0000313" key="3">
    <source>
        <dbReference type="RefSeq" id="XP_015935263.1"/>
    </source>
</evidence>
<feature type="region of interest" description="Disordered" evidence="1">
    <location>
        <begin position="159"/>
        <end position="194"/>
    </location>
</feature>
<sequence length="194" mass="21611">MIPCTLGDACTRIALCDLGASIKLIPTLLIKKLCLTDEVKLTRICLQLAVGSIKIPLGVIEDMIVRVGPFAFPTDFVVLDMEGHRSASLIIGRPFLVTRRTLIDVEKGEIILRVNEKKFVLNAIKAMQYPDIPKECISIDLIDSLVEEVNMAESLKEELDDILDDTQPDSEEPLETSEEKEKPPKLSLCHYLPP</sequence>
<feature type="compositionally biased region" description="Acidic residues" evidence="1">
    <location>
        <begin position="159"/>
        <end position="176"/>
    </location>
</feature>
<gene>
    <name evidence="3" type="primary">LOC107461294</name>
</gene>
<keyword evidence="2" id="KW-1185">Reference proteome</keyword>